<keyword evidence="1" id="KW-0812">Transmembrane</keyword>
<feature type="transmembrane region" description="Helical" evidence="1">
    <location>
        <begin position="43"/>
        <end position="65"/>
    </location>
</feature>
<comment type="caution">
    <text evidence="2">The sequence shown here is derived from an EMBL/GenBank/DDBJ whole genome shotgun (WGS) entry which is preliminary data.</text>
</comment>
<accession>A0A1G2L669</accession>
<proteinExistence type="predicted"/>
<organism evidence="2 3">
    <name type="scientific">Candidatus Sungbacteria bacterium RIFCSPLOWO2_01_FULL_47_10</name>
    <dbReference type="NCBI Taxonomy" id="1802276"/>
    <lineage>
        <taxon>Bacteria</taxon>
        <taxon>Candidatus Sungiibacteriota</taxon>
    </lineage>
</organism>
<evidence type="ECO:0000256" key="1">
    <source>
        <dbReference type="SAM" id="Phobius"/>
    </source>
</evidence>
<protein>
    <submittedName>
        <fullName evidence="2">Uncharacterized protein</fullName>
    </submittedName>
</protein>
<gene>
    <name evidence="2" type="ORF">A2934_02170</name>
</gene>
<feature type="transmembrane region" description="Helical" evidence="1">
    <location>
        <begin position="77"/>
        <end position="95"/>
    </location>
</feature>
<keyword evidence="1" id="KW-0472">Membrane</keyword>
<sequence>MAWWQAVTEFLRSSNPYSYEAPSEPLGWKDSLRRVAIGAAIDWLYFLLGFFTHFYFWSLAFLFFFQEGGYWVVTAKLLDAVSGPYLISVGVYVVLKEVRKRKISVESRHFGELYVSLWAILLAIGSILVITTESYRFDSVMELIIANSLAVVIMYTAGKIHRP</sequence>
<name>A0A1G2L669_9BACT</name>
<evidence type="ECO:0000313" key="2">
    <source>
        <dbReference type="EMBL" id="OHA07166.1"/>
    </source>
</evidence>
<dbReference type="EMBL" id="MHQO01000015">
    <property type="protein sequence ID" value="OHA07166.1"/>
    <property type="molecule type" value="Genomic_DNA"/>
</dbReference>
<keyword evidence="1" id="KW-1133">Transmembrane helix</keyword>
<reference evidence="2 3" key="1">
    <citation type="journal article" date="2016" name="Nat. Commun.">
        <title>Thousands of microbial genomes shed light on interconnected biogeochemical processes in an aquifer system.</title>
        <authorList>
            <person name="Anantharaman K."/>
            <person name="Brown C.T."/>
            <person name="Hug L.A."/>
            <person name="Sharon I."/>
            <person name="Castelle C.J."/>
            <person name="Probst A.J."/>
            <person name="Thomas B.C."/>
            <person name="Singh A."/>
            <person name="Wilkins M.J."/>
            <person name="Karaoz U."/>
            <person name="Brodie E.L."/>
            <person name="Williams K.H."/>
            <person name="Hubbard S.S."/>
            <person name="Banfield J.F."/>
        </authorList>
    </citation>
    <scope>NUCLEOTIDE SEQUENCE [LARGE SCALE GENOMIC DNA]</scope>
</reference>
<dbReference type="Proteomes" id="UP000177982">
    <property type="component" value="Unassembled WGS sequence"/>
</dbReference>
<dbReference type="AlphaFoldDB" id="A0A1G2L669"/>
<evidence type="ECO:0000313" key="3">
    <source>
        <dbReference type="Proteomes" id="UP000177982"/>
    </source>
</evidence>
<feature type="transmembrane region" description="Helical" evidence="1">
    <location>
        <begin position="115"/>
        <end position="134"/>
    </location>
</feature>
<feature type="transmembrane region" description="Helical" evidence="1">
    <location>
        <begin position="140"/>
        <end position="158"/>
    </location>
</feature>